<dbReference type="PANTHER" id="PTHR31415:SF9">
    <property type="entry name" value="OS05G0367900 PROTEIN"/>
    <property type="match status" value="1"/>
</dbReference>
<proteinExistence type="predicted"/>
<name>A0A5P1FGW8_ASPOF</name>
<dbReference type="AlphaFoldDB" id="A0A5P1FGW8"/>
<protein>
    <recommendedName>
        <fullName evidence="7">Late embryogenesis abundant protein LEA-2 subgroup domain-containing protein</fullName>
    </recommendedName>
</protein>
<keyword evidence="4" id="KW-1133">Transmembrane helix</keyword>
<evidence type="ECO:0000313" key="6">
    <source>
        <dbReference type="Proteomes" id="UP000243459"/>
    </source>
</evidence>
<evidence type="ECO:0000313" key="5">
    <source>
        <dbReference type="EMBL" id="ONK77324.1"/>
    </source>
</evidence>
<keyword evidence="4" id="KW-0812">Transmembrane</keyword>
<dbReference type="GO" id="GO:0098542">
    <property type="term" value="P:defense response to other organism"/>
    <property type="evidence" value="ECO:0007669"/>
    <property type="project" value="InterPro"/>
</dbReference>
<evidence type="ECO:0008006" key="7">
    <source>
        <dbReference type="Google" id="ProtNLM"/>
    </source>
</evidence>
<dbReference type="GO" id="GO:0005886">
    <property type="term" value="C:plasma membrane"/>
    <property type="evidence" value="ECO:0007669"/>
    <property type="project" value="TreeGrafter"/>
</dbReference>
<evidence type="ECO:0000256" key="2">
    <source>
        <dbReference type="ARBA" id="ARBA00023136"/>
    </source>
</evidence>
<keyword evidence="2 4" id="KW-0472">Membrane</keyword>
<dbReference type="Gramene" id="ONK77324">
    <property type="protein sequence ID" value="ONK77324"/>
    <property type="gene ID" value="A4U43_C02F5360"/>
</dbReference>
<gene>
    <name evidence="5" type="ORF">A4U43_C02F5360</name>
</gene>
<feature type="compositionally biased region" description="Acidic residues" evidence="3">
    <location>
        <begin position="250"/>
        <end position="263"/>
    </location>
</feature>
<feature type="region of interest" description="Disordered" evidence="3">
    <location>
        <begin position="244"/>
        <end position="263"/>
    </location>
</feature>
<dbReference type="Proteomes" id="UP000243459">
    <property type="component" value="Chromosome 2"/>
</dbReference>
<accession>A0A5P1FGW8</accession>
<evidence type="ECO:0000256" key="3">
    <source>
        <dbReference type="SAM" id="MobiDB-lite"/>
    </source>
</evidence>
<dbReference type="GO" id="GO:0009506">
    <property type="term" value="C:plasmodesma"/>
    <property type="evidence" value="ECO:0007669"/>
    <property type="project" value="TreeGrafter"/>
</dbReference>
<dbReference type="InterPro" id="IPR044839">
    <property type="entry name" value="NDR1-like"/>
</dbReference>
<evidence type="ECO:0000256" key="4">
    <source>
        <dbReference type="SAM" id="Phobius"/>
    </source>
</evidence>
<organism evidence="5 6">
    <name type="scientific">Asparagus officinalis</name>
    <name type="common">Garden asparagus</name>
    <dbReference type="NCBI Taxonomy" id="4686"/>
    <lineage>
        <taxon>Eukaryota</taxon>
        <taxon>Viridiplantae</taxon>
        <taxon>Streptophyta</taxon>
        <taxon>Embryophyta</taxon>
        <taxon>Tracheophyta</taxon>
        <taxon>Spermatophyta</taxon>
        <taxon>Magnoliopsida</taxon>
        <taxon>Liliopsida</taxon>
        <taxon>Asparagales</taxon>
        <taxon>Asparagaceae</taxon>
        <taxon>Asparagoideae</taxon>
        <taxon>Asparagus</taxon>
    </lineage>
</organism>
<reference evidence="6" key="1">
    <citation type="journal article" date="2017" name="Nat. Commun.">
        <title>The asparagus genome sheds light on the origin and evolution of a young Y chromosome.</title>
        <authorList>
            <person name="Harkess A."/>
            <person name="Zhou J."/>
            <person name="Xu C."/>
            <person name="Bowers J.E."/>
            <person name="Van der Hulst R."/>
            <person name="Ayyampalayam S."/>
            <person name="Mercati F."/>
            <person name="Riccardi P."/>
            <person name="McKain M.R."/>
            <person name="Kakrana A."/>
            <person name="Tang H."/>
            <person name="Ray J."/>
            <person name="Groenendijk J."/>
            <person name="Arikit S."/>
            <person name="Mathioni S.M."/>
            <person name="Nakano M."/>
            <person name="Shan H."/>
            <person name="Telgmann-Rauber A."/>
            <person name="Kanno A."/>
            <person name="Yue Z."/>
            <person name="Chen H."/>
            <person name="Li W."/>
            <person name="Chen Y."/>
            <person name="Xu X."/>
            <person name="Zhang Y."/>
            <person name="Luo S."/>
            <person name="Chen H."/>
            <person name="Gao J."/>
            <person name="Mao Z."/>
            <person name="Pires J.C."/>
            <person name="Luo M."/>
            <person name="Kudrna D."/>
            <person name="Wing R.A."/>
            <person name="Meyers B.C."/>
            <person name="Yi K."/>
            <person name="Kong H."/>
            <person name="Lavrijsen P."/>
            <person name="Sunseri F."/>
            <person name="Falavigna A."/>
            <person name="Ye Y."/>
            <person name="Leebens-Mack J.H."/>
            <person name="Chen G."/>
        </authorList>
    </citation>
    <scope>NUCLEOTIDE SEQUENCE [LARGE SCALE GENOMIC DNA]</scope>
    <source>
        <strain evidence="6">cv. DH0086</strain>
    </source>
</reference>
<dbReference type="EMBL" id="CM007382">
    <property type="protein sequence ID" value="ONK77324.1"/>
    <property type="molecule type" value="Genomic_DNA"/>
</dbReference>
<evidence type="ECO:0000256" key="1">
    <source>
        <dbReference type="ARBA" id="ARBA00004370"/>
    </source>
</evidence>
<dbReference type="PANTHER" id="PTHR31415">
    <property type="entry name" value="OS05G0367900 PROTEIN"/>
    <property type="match status" value="1"/>
</dbReference>
<feature type="transmembrane region" description="Helical" evidence="4">
    <location>
        <begin position="43"/>
        <end position="62"/>
    </location>
</feature>
<keyword evidence="6" id="KW-1185">Reference proteome</keyword>
<sequence>MEEETQPPGLIPPLDPVAADGAAGYQYDVDPDYVQVDPRSSRALAMFVLFNMVVISVIGYLVKKPYFPEIYVSGFDVSSISLSPNASSPADVFTVNLAFRNPNRVTGIKYYNLRAFLYYGERLITEASLSPFRQRLGGDVTHLKARLPERAAAGGYGAVDEATRFGVRVFLSINYTSVRFRSEPRFDLKTYCRDTGVSLNYTMPCSVRFTFEQFNCSWGKCEIAHHIEVDGGFEEVEGLGGVREARGVEEGGEGEVEEEEEGD</sequence>
<comment type="subcellular location">
    <subcellularLocation>
        <location evidence="1">Membrane</location>
    </subcellularLocation>
</comment>